<evidence type="ECO:0000313" key="8">
    <source>
        <dbReference type="Proteomes" id="UP001347796"/>
    </source>
</evidence>
<name>A0AAN8Q970_PATCE</name>
<organism evidence="7 8">
    <name type="scientific">Patella caerulea</name>
    <name type="common">Rayed Mediterranean limpet</name>
    <dbReference type="NCBI Taxonomy" id="87958"/>
    <lineage>
        <taxon>Eukaryota</taxon>
        <taxon>Metazoa</taxon>
        <taxon>Spiralia</taxon>
        <taxon>Lophotrochozoa</taxon>
        <taxon>Mollusca</taxon>
        <taxon>Gastropoda</taxon>
        <taxon>Patellogastropoda</taxon>
        <taxon>Patelloidea</taxon>
        <taxon>Patellidae</taxon>
        <taxon>Patella</taxon>
    </lineage>
</organism>
<evidence type="ECO:0000313" key="7">
    <source>
        <dbReference type="EMBL" id="KAK6192452.1"/>
    </source>
</evidence>
<reference evidence="7 8" key="1">
    <citation type="submission" date="2024-01" db="EMBL/GenBank/DDBJ databases">
        <title>The genome of the rayed Mediterranean limpet Patella caerulea (Linnaeus, 1758).</title>
        <authorList>
            <person name="Anh-Thu Weber A."/>
            <person name="Halstead-Nussloch G."/>
        </authorList>
    </citation>
    <scope>NUCLEOTIDE SEQUENCE [LARGE SCALE GENOMIC DNA]</scope>
    <source>
        <strain evidence="7">AATW-2023a</strain>
        <tissue evidence="7">Whole specimen</tissue>
    </source>
</reference>
<dbReference type="EMBL" id="JAZGQO010000002">
    <property type="protein sequence ID" value="KAK6192452.1"/>
    <property type="molecule type" value="Genomic_DNA"/>
</dbReference>
<gene>
    <name evidence="7" type="ORF">SNE40_003916</name>
</gene>
<dbReference type="Pfam" id="PF02668">
    <property type="entry name" value="TauD"/>
    <property type="match status" value="1"/>
</dbReference>
<dbReference type="GO" id="GO:0046872">
    <property type="term" value="F:metal ion binding"/>
    <property type="evidence" value="ECO:0007669"/>
    <property type="project" value="UniProtKB-KW"/>
</dbReference>
<comment type="caution">
    <text evidence="7">The sequence shown here is derived from an EMBL/GenBank/DDBJ whole genome shotgun (WGS) entry which is preliminary data.</text>
</comment>
<comment type="similarity">
    <text evidence="1">Belongs to the TfdA dioxygenase family.</text>
</comment>
<dbReference type="SUPFAM" id="SSF51197">
    <property type="entry name" value="Clavaminate synthase-like"/>
    <property type="match status" value="1"/>
</dbReference>
<dbReference type="InterPro" id="IPR051178">
    <property type="entry name" value="TfdA_dioxygenase"/>
</dbReference>
<dbReference type="AlphaFoldDB" id="A0AAN8Q970"/>
<dbReference type="GO" id="GO:0051213">
    <property type="term" value="F:dioxygenase activity"/>
    <property type="evidence" value="ECO:0007669"/>
    <property type="project" value="UniProtKB-KW"/>
</dbReference>
<keyword evidence="8" id="KW-1185">Reference proteome</keyword>
<protein>
    <recommendedName>
        <fullName evidence="6">TauD/TfdA-like domain-containing protein</fullName>
    </recommendedName>
</protein>
<proteinExistence type="inferred from homology"/>
<evidence type="ECO:0000256" key="5">
    <source>
        <dbReference type="ARBA" id="ARBA00023004"/>
    </source>
</evidence>
<keyword evidence="4" id="KW-0560">Oxidoreductase</keyword>
<feature type="domain" description="TauD/TfdA-like" evidence="6">
    <location>
        <begin position="9"/>
        <end position="260"/>
    </location>
</feature>
<keyword evidence="2" id="KW-0479">Metal-binding</keyword>
<keyword evidence="5" id="KW-0408">Iron</keyword>
<sequence length="272" mass="31439">MEYRSNGQLGVEVRGIDLKETIPDNILEKIKKDVHEHKLLIFKNQGVITAERHLEISQWFGELDSKHKKHKRSPHPDILRVSNDSTEGCTGIGRTGWHIDGSFIEKPFRLCIFYMVSIPREGSTAFISLNGLINQLTPEKRELWNSLHGIFRQDGYENIHPLIYPHPVTRQPTMCFNLGNMEEFIFDSGGKDERFLKNDETEDTLKDIDREIKQSEDLIYRHKWEEGDLIICDNRAVGHEATPETQYPVSQIGLRILHRTTIKGVNTPSKQI</sequence>
<evidence type="ECO:0000256" key="3">
    <source>
        <dbReference type="ARBA" id="ARBA00022964"/>
    </source>
</evidence>
<evidence type="ECO:0000256" key="4">
    <source>
        <dbReference type="ARBA" id="ARBA00023002"/>
    </source>
</evidence>
<keyword evidence="3" id="KW-0223">Dioxygenase</keyword>
<dbReference type="PANTHER" id="PTHR43779:SF3">
    <property type="entry name" value="(3R)-3-[(CARBOXYMETHYL)AMINO]FATTY ACID OXYGENASE_DECARBOXYLASE"/>
    <property type="match status" value="1"/>
</dbReference>
<evidence type="ECO:0000256" key="1">
    <source>
        <dbReference type="ARBA" id="ARBA00005896"/>
    </source>
</evidence>
<dbReference type="PANTHER" id="PTHR43779">
    <property type="entry name" value="DIOXYGENASE RV0097-RELATED"/>
    <property type="match status" value="1"/>
</dbReference>
<dbReference type="Gene3D" id="3.60.130.10">
    <property type="entry name" value="Clavaminate synthase-like"/>
    <property type="match status" value="1"/>
</dbReference>
<dbReference type="InterPro" id="IPR042098">
    <property type="entry name" value="TauD-like_sf"/>
</dbReference>
<dbReference type="InterPro" id="IPR003819">
    <property type="entry name" value="TauD/TfdA-like"/>
</dbReference>
<accession>A0AAN8Q970</accession>
<evidence type="ECO:0000259" key="6">
    <source>
        <dbReference type="Pfam" id="PF02668"/>
    </source>
</evidence>
<evidence type="ECO:0000256" key="2">
    <source>
        <dbReference type="ARBA" id="ARBA00022723"/>
    </source>
</evidence>
<dbReference type="Proteomes" id="UP001347796">
    <property type="component" value="Unassembled WGS sequence"/>
</dbReference>